<evidence type="ECO:0000256" key="2">
    <source>
        <dbReference type="ARBA" id="ARBA00022737"/>
    </source>
</evidence>
<dbReference type="InterPro" id="IPR036322">
    <property type="entry name" value="WD40_repeat_dom_sf"/>
</dbReference>
<dbReference type="SUPFAM" id="SSF50978">
    <property type="entry name" value="WD40 repeat-like"/>
    <property type="match status" value="1"/>
</dbReference>
<dbReference type="SMART" id="SM00320">
    <property type="entry name" value="WD40"/>
    <property type="match status" value="6"/>
</dbReference>
<reference evidence="8" key="1">
    <citation type="submission" date="2016-01" db="EMBL/GenBank/DDBJ databases">
        <title>Reference transcriptome for the parasite Schistocephalus solidus: insights into the molecular evolution of parasitism.</title>
        <authorList>
            <person name="Hebert F.O."/>
            <person name="Grambauer S."/>
            <person name="Barber I."/>
            <person name="Landry C.R."/>
            <person name="Aubin-Horth N."/>
        </authorList>
    </citation>
    <scope>NUCLEOTIDE SEQUENCE</scope>
</reference>
<sequence length="421" mass="46951">MRMQCFAPFFSPNGEIVLSASKDRTVRLWIPSVKGESVTFRAHSAAVRWVDISSDNMHLCTASADKSVKVWSIHRQKFVYSLNKHVNWVRCCKYSPDSQLILSSSDDKTIRLWDCRNQDCVQTFTEQGGFAGHLDFHPSGNCFASAGTNFSVKIWDLRMKRLLQHYNEHTSAVKKVSFHPNGHYLISASEDSTLKIFDLLEGRPLYTLNGHRGAATAVGFSSTGAYFASGGADEQVFLWKTNFDQVDGRDSVLLTTRVRQSVLKEHHPNETYCSQRYGAGDAVCDSMPQVPPFASAQSHVTSTAAAEETLLLDGEAQSRRQPYRERPSQKIIQYREMAPHMEVVDSPQTAPPRPPSNIPASSSSTKENEKTKSESGHLPTQTPPGLAETLENILTQLNILTQTVSILEQRLTMVEDKRGGK</sequence>
<dbReference type="PROSITE" id="PS50082">
    <property type="entry name" value="WD_REPEATS_2"/>
    <property type="match status" value="6"/>
</dbReference>
<keyword evidence="1 4" id="KW-0853">WD repeat</keyword>
<dbReference type="InterPro" id="IPR015943">
    <property type="entry name" value="WD40/YVTN_repeat-like_dom_sf"/>
</dbReference>
<feature type="repeat" description="WD" evidence="4">
    <location>
        <begin position="166"/>
        <end position="207"/>
    </location>
</feature>
<gene>
    <name evidence="8" type="primary">POC1A</name>
    <name evidence="8" type="ORF">TR140308</name>
</gene>
<dbReference type="GO" id="GO:0060271">
    <property type="term" value="P:cilium assembly"/>
    <property type="evidence" value="ECO:0007669"/>
    <property type="project" value="TreeGrafter"/>
</dbReference>
<dbReference type="Pfam" id="PF00400">
    <property type="entry name" value="WD40"/>
    <property type="match status" value="6"/>
</dbReference>
<dbReference type="Gene3D" id="2.130.10.10">
    <property type="entry name" value="YVTN repeat-like/Quinoprotein amine dehydrogenase"/>
    <property type="match status" value="2"/>
</dbReference>
<protein>
    <submittedName>
        <fullName evidence="8">POC1 centriolar protein homolog A</fullName>
    </submittedName>
</protein>
<feature type="compositionally biased region" description="Basic and acidic residues" evidence="6">
    <location>
        <begin position="366"/>
        <end position="375"/>
    </location>
</feature>
<dbReference type="InterPro" id="IPR050505">
    <property type="entry name" value="WDR55/POC1"/>
</dbReference>
<feature type="repeat" description="WD" evidence="4">
    <location>
        <begin position="134"/>
        <end position="165"/>
    </location>
</feature>
<dbReference type="PANTHER" id="PTHR44019">
    <property type="entry name" value="WD REPEAT-CONTAINING PROTEIN 55"/>
    <property type="match status" value="1"/>
</dbReference>
<dbReference type="InterPro" id="IPR001680">
    <property type="entry name" value="WD40_rpt"/>
</dbReference>
<feature type="repeat" description="WD" evidence="4">
    <location>
        <begin position="82"/>
        <end position="123"/>
    </location>
</feature>
<evidence type="ECO:0000256" key="1">
    <source>
        <dbReference type="ARBA" id="ARBA00022574"/>
    </source>
</evidence>
<proteinExistence type="inferred from homology"/>
<dbReference type="PROSITE" id="PS00028">
    <property type="entry name" value="ZINC_FINGER_C2H2_1"/>
    <property type="match status" value="1"/>
</dbReference>
<feature type="coiled-coil region" evidence="5">
    <location>
        <begin position="390"/>
        <end position="417"/>
    </location>
</feature>
<evidence type="ECO:0000313" key="8">
    <source>
        <dbReference type="EMBL" id="JAP63201.1"/>
    </source>
</evidence>
<evidence type="ECO:0000256" key="6">
    <source>
        <dbReference type="SAM" id="MobiDB-lite"/>
    </source>
</evidence>
<evidence type="ECO:0000256" key="4">
    <source>
        <dbReference type="PROSITE-ProRule" id="PRU00221"/>
    </source>
</evidence>
<feature type="region of interest" description="Disordered" evidence="6">
    <location>
        <begin position="344"/>
        <end position="387"/>
    </location>
</feature>
<dbReference type="GO" id="GO:0036064">
    <property type="term" value="C:ciliary basal body"/>
    <property type="evidence" value="ECO:0007669"/>
    <property type="project" value="TreeGrafter"/>
</dbReference>
<feature type="repeat" description="WD" evidence="4">
    <location>
        <begin position="208"/>
        <end position="240"/>
    </location>
</feature>
<feature type="repeat" description="WD" evidence="4">
    <location>
        <begin position="10"/>
        <end position="29"/>
    </location>
</feature>
<dbReference type="PROSITE" id="PS50294">
    <property type="entry name" value="WD_REPEATS_REGION"/>
    <property type="match status" value="4"/>
</dbReference>
<dbReference type="CDD" id="cd00200">
    <property type="entry name" value="WD40"/>
    <property type="match status" value="1"/>
</dbReference>
<dbReference type="EMBL" id="GEEE01000024">
    <property type="protein sequence ID" value="JAP63201.1"/>
    <property type="molecule type" value="Transcribed_RNA"/>
</dbReference>
<dbReference type="AlphaFoldDB" id="A0A0V0JBR9"/>
<dbReference type="PRINTS" id="PR00320">
    <property type="entry name" value="GPROTEINBRPT"/>
</dbReference>
<dbReference type="InterPro" id="IPR013087">
    <property type="entry name" value="Znf_C2H2_type"/>
</dbReference>
<keyword evidence="2" id="KW-0677">Repeat</keyword>
<name>A0A0V0JBR9_SCHSO</name>
<evidence type="ECO:0000256" key="3">
    <source>
        <dbReference type="ARBA" id="ARBA00037984"/>
    </source>
</evidence>
<dbReference type="PANTHER" id="PTHR44019:SF8">
    <property type="entry name" value="POC1 CENTRIOLAR PROTEIN HOMOLOG"/>
    <property type="match status" value="1"/>
</dbReference>
<organism evidence="8">
    <name type="scientific">Schistocephalus solidus</name>
    <name type="common">Tapeworm</name>
    <dbReference type="NCBI Taxonomy" id="70667"/>
    <lineage>
        <taxon>Eukaryota</taxon>
        <taxon>Metazoa</taxon>
        <taxon>Spiralia</taxon>
        <taxon>Lophotrochozoa</taxon>
        <taxon>Platyhelminthes</taxon>
        <taxon>Cestoda</taxon>
        <taxon>Eucestoda</taxon>
        <taxon>Diphyllobothriidea</taxon>
        <taxon>Diphyllobothriidae</taxon>
        <taxon>Schistocephalus</taxon>
    </lineage>
</organism>
<feature type="domain" description="C2H2-type" evidence="7">
    <location>
        <begin position="115"/>
        <end position="137"/>
    </location>
</feature>
<comment type="similarity">
    <text evidence="3">Belongs to the WD repeat POC1 family.</text>
</comment>
<dbReference type="GO" id="GO:0005814">
    <property type="term" value="C:centriole"/>
    <property type="evidence" value="ECO:0007669"/>
    <property type="project" value="TreeGrafter"/>
</dbReference>
<accession>A0A0V0JBR9</accession>
<feature type="repeat" description="WD" evidence="4">
    <location>
        <begin position="40"/>
        <end position="81"/>
    </location>
</feature>
<evidence type="ECO:0000256" key="5">
    <source>
        <dbReference type="SAM" id="Coils"/>
    </source>
</evidence>
<dbReference type="InterPro" id="IPR020472">
    <property type="entry name" value="WD40_PAC1"/>
</dbReference>
<keyword evidence="5" id="KW-0175">Coiled coil</keyword>
<evidence type="ECO:0000259" key="7">
    <source>
        <dbReference type="PROSITE" id="PS00028"/>
    </source>
</evidence>